<keyword evidence="5" id="KW-1185">Reference proteome</keyword>
<dbReference type="InterPro" id="IPR001436">
    <property type="entry name" value="Alpha-crystallin/sHSP_animal"/>
</dbReference>
<dbReference type="SUPFAM" id="SSF49764">
    <property type="entry name" value="HSP20-like chaperones"/>
    <property type="match status" value="1"/>
</dbReference>
<evidence type="ECO:0000313" key="5">
    <source>
        <dbReference type="Proteomes" id="UP000046393"/>
    </source>
</evidence>
<dbReference type="PANTHER" id="PTHR45640:SF10">
    <property type="entry name" value="SHSP DOMAIN-CONTAINING PROTEIN"/>
    <property type="match status" value="1"/>
</dbReference>
<dbReference type="AlphaFoldDB" id="A0A0N5AE17"/>
<dbReference type="Gene3D" id="2.60.40.790">
    <property type="match status" value="1"/>
</dbReference>
<comment type="similarity">
    <text evidence="1 2">Belongs to the small heat shock protein (HSP20) family.</text>
</comment>
<accession>A0A0N5AE17</accession>
<dbReference type="PANTHER" id="PTHR45640">
    <property type="entry name" value="HEAT SHOCK PROTEIN HSP-12.2-RELATED"/>
    <property type="match status" value="1"/>
</dbReference>
<evidence type="ECO:0000256" key="2">
    <source>
        <dbReference type="RuleBase" id="RU003616"/>
    </source>
</evidence>
<proteinExistence type="inferred from homology"/>
<evidence type="ECO:0000313" key="6">
    <source>
        <dbReference type="WBParaSite" id="SMUV_0000245401-mRNA-1"/>
    </source>
</evidence>
<feature type="domain" description="SHSP" evidence="4">
    <location>
        <begin position="100"/>
        <end position="207"/>
    </location>
</feature>
<dbReference type="PRINTS" id="PR00299">
    <property type="entry name" value="ACRYSTALLIN"/>
</dbReference>
<feature type="compositionally biased region" description="Basic and acidic residues" evidence="3">
    <location>
        <begin position="265"/>
        <end position="310"/>
    </location>
</feature>
<feature type="compositionally biased region" description="Basic and acidic residues" evidence="3">
    <location>
        <begin position="202"/>
        <end position="217"/>
    </location>
</feature>
<dbReference type="GO" id="GO:0009408">
    <property type="term" value="P:response to heat"/>
    <property type="evidence" value="ECO:0007669"/>
    <property type="project" value="TreeGrafter"/>
</dbReference>
<feature type="compositionally biased region" description="Polar residues" evidence="3">
    <location>
        <begin position="218"/>
        <end position="230"/>
    </location>
</feature>
<evidence type="ECO:0000256" key="3">
    <source>
        <dbReference type="SAM" id="MobiDB-lite"/>
    </source>
</evidence>
<dbReference type="InterPro" id="IPR008978">
    <property type="entry name" value="HSP20-like_chaperone"/>
</dbReference>
<protein>
    <submittedName>
        <fullName evidence="6">SHSP domain-containing protein</fullName>
    </submittedName>
</protein>
<reference evidence="6" key="1">
    <citation type="submission" date="2017-02" db="UniProtKB">
        <authorList>
            <consortium name="WormBaseParasite"/>
        </authorList>
    </citation>
    <scope>IDENTIFICATION</scope>
</reference>
<dbReference type="WBParaSite" id="SMUV_0000245401-mRNA-1">
    <property type="protein sequence ID" value="SMUV_0000245401-mRNA-1"/>
    <property type="gene ID" value="SMUV_0000245401"/>
</dbReference>
<organism evidence="5 6">
    <name type="scientific">Syphacia muris</name>
    <dbReference type="NCBI Taxonomy" id="451379"/>
    <lineage>
        <taxon>Eukaryota</taxon>
        <taxon>Metazoa</taxon>
        <taxon>Ecdysozoa</taxon>
        <taxon>Nematoda</taxon>
        <taxon>Chromadorea</taxon>
        <taxon>Rhabditida</taxon>
        <taxon>Spirurina</taxon>
        <taxon>Oxyuridomorpha</taxon>
        <taxon>Oxyuroidea</taxon>
        <taxon>Oxyuridae</taxon>
        <taxon>Syphacia</taxon>
    </lineage>
</organism>
<sequence>MTLVESRRREGRELMSQNSFWDDDWWYQDWDDWPMDWPHPRDVIRRFRSDFDRGFSDWPSEWPRMDTVAPRFSSHLDRLDRNWRTDPFWRDLYPRWAEPIFKEGIDIKAKVVNDQQRFAVDIDAYQFRPEEIQVKTIDDTLLIEGRHEDVRDRDNFTKMYFVRKYQLPSDVNPQDVTSSIDGSGRLTVEAVKHFKALPSRERVIPVEGPSRRGESRASDNYSPRSRNDSGGYSPRSHPPTQTRSHSSSSYYHRSTRTTTNPADNIQDRDYAKKKDYMPKEDRREREYRSESRNEYRSESRQGDATQRYRVDSPGSVYSQHAGSQQQQQNGRINNDLPPRSDSRSESVRSVQILRKSFS</sequence>
<dbReference type="PROSITE" id="PS01031">
    <property type="entry name" value="SHSP"/>
    <property type="match status" value="1"/>
</dbReference>
<feature type="region of interest" description="Disordered" evidence="3">
    <location>
        <begin position="202"/>
        <end position="358"/>
    </location>
</feature>
<dbReference type="GO" id="GO:0051082">
    <property type="term" value="F:unfolded protein binding"/>
    <property type="evidence" value="ECO:0007669"/>
    <property type="project" value="TreeGrafter"/>
</dbReference>
<dbReference type="Pfam" id="PF00011">
    <property type="entry name" value="HSP20"/>
    <property type="match status" value="1"/>
</dbReference>
<dbReference type="CDD" id="cd06526">
    <property type="entry name" value="metazoan_ACD"/>
    <property type="match status" value="1"/>
</dbReference>
<dbReference type="InterPro" id="IPR002068">
    <property type="entry name" value="A-crystallin/Hsp20_dom"/>
</dbReference>
<name>A0A0N5AE17_9BILA</name>
<dbReference type="GO" id="GO:0042026">
    <property type="term" value="P:protein refolding"/>
    <property type="evidence" value="ECO:0007669"/>
    <property type="project" value="TreeGrafter"/>
</dbReference>
<dbReference type="STRING" id="451379.A0A0N5AE17"/>
<dbReference type="GO" id="GO:0005737">
    <property type="term" value="C:cytoplasm"/>
    <property type="evidence" value="ECO:0007669"/>
    <property type="project" value="TreeGrafter"/>
</dbReference>
<evidence type="ECO:0000256" key="1">
    <source>
        <dbReference type="PROSITE-ProRule" id="PRU00285"/>
    </source>
</evidence>
<feature type="compositionally biased region" description="Low complexity" evidence="3">
    <location>
        <begin position="238"/>
        <end position="259"/>
    </location>
</feature>
<dbReference type="Proteomes" id="UP000046393">
    <property type="component" value="Unplaced"/>
</dbReference>
<dbReference type="GO" id="GO:0005634">
    <property type="term" value="C:nucleus"/>
    <property type="evidence" value="ECO:0007669"/>
    <property type="project" value="TreeGrafter"/>
</dbReference>
<evidence type="ECO:0000259" key="4">
    <source>
        <dbReference type="PROSITE" id="PS01031"/>
    </source>
</evidence>